<organism evidence="7 8">
    <name type="scientific">Paraurantiacibacter namhicola</name>
    <dbReference type="NCBI Taxonomy" id="645517"/>
    <lineage>
        <taxon>Bacteria</taxon>
        <taxon>Pseudomonadati</taxon>
        <taxon>Pseudomonadota</taxon>
        <taxon>Alphaproteobacteria</taxon>
        <taxon>Sphingomonadales</taxon>
        <taxon>Erythrobacteraceae</taxon>
        <taxon>Paraurantiacibacter</taxon>
    </lineage>
</organism>
<evidence type="ECO:0000256" key="5">
    <source>
        <dbReference type="SAM" id="Phobius"/>
    </source>
</evidence>
<dbReference type="KEGG" id="anh:A6F65_01201"/>
<feature type="transmembrane region" description="Helical" evidence="5">
    <location>
        <begin position="128"/>
        <end position="144"/>
    </location>
</feature>
<feature type="transmembrane region" description="Helical" evidence="5">
    <location>
        <begin position="156"/>
        <end position="177"/>
    </location>
</feature>
<evidence type="ECO:0000256" key="2">
    <source>
        <dbReference type="ARBA" id="ARBA00022692"/>
    </source>
</evidence>
<dbReference type="PATRIC" id="fig|645517.4.peg.1194"/>
<feature type="domain" description="Sodium/calcium exchanger membrane region" evidence="6">
    <location>
        <begin position="162"/>
        <end position="303"/>
    </location>
</feature>
<keyword evidence="8" id="KW-1185">Reference proteome</keyword>
<accession>A0A1C7D7T5</accession>
<dbReference type="InterPro" id="IPR004837">
    <property type="entry name" value="NaCa_Exmemb"/>
</dbReference>
<dbReference type="PANTHER" id="PTHR10846">
    <property type="entry name" value="SODIUM/POTASSIUM/CALCIUM EXCHANGER"/>
    <property type="match status" value="1"/>
</dbReference>
<evidence type="ECO:0000256" key="4">
    <source>
        <dbReference type="ARBA" id="ARBA00023136"/>
    </source>
</evidence>
<dbReference type="RefSeq" id="WP_067786792.1">
    <property type="nucleotide sequence ID" value="NZ_CP016545.1"/>
</dbReference>
<feature type="transmembrane region" description="Helical" evidence="5">
    <location>
        <begin position="35"/>
        <end position="58"/>
    </location>
</feature>
<dbReference type="GO" id="GO:0005262">
    <property type="term" value="F:calcium channel activity"/>
    <property type="evidence" value="ECO:0007669"/>
    <property type="project" value="TreeGrafter"/>
</dbReference>
<keyword evidence="4 5" id="KW-0472">Membrane</keyword>
<dbReference type="GO" id="GO:0008273">
    <property type="term" value="F:calcium, potassium:sodium antiporter activity"/>
    <property type="evidence" value="ECO:0007669"/>
    <property type="project" value="TreeGrafter"/>
</dbReference>
<feature type="transmembrane region" description="Helical" evidence="5">
    <location>
        <begin position="285"/>
        <end position="303"/>
    </location>
</feature>
<sequence>MTTTILIILAALAGLALGGELLVRGTVGIAHRLRISPLITGLVLVGAATSMPEMVASVDAALIGSPGIAWGNIVGSNLANTLLILGTVALVTPIALTGLGRRDAVVALIATLMLAVLAWTGIAGRMVGVLLLVALVTYIIWRATHPRSDVQEDMKVPRIGLAVLLFAGGLAALLASGHFLVENAIVLAKFAGLSETVIGLTVVAVGTSLPELAASLAAARRGEAGLAIGNVVGSNIFNLFLIGGATMTIAPQALPADLAGSQINLLIASAAVLLLVLWRMKAIGRVLGGIFLAVFLANIAWQVV</sequence>
<evidence type="ECO:0000313" key="7">
    <source>
        <dbReference type="EMBL" id="ANU07508.1"/>
    </source>
</evidence>
<comment type="subcellular location">
    <subcellularLocation>
        <location evidence="1">Membrane</location>
        <topology evidence="1">Multi-pass membrane protein</topology>
    </subcellularLocation>
</comment>
<evidence type="ECO:0000256" key="3">
    <source>
        <dbReference type="ARBA" id="ARBA00022989"/>
    </source>
</evidence>
<feature type="transmembrane region" description="Helical" evidence="5">
    <location>
        <begin position="197"/>
        <end position="219"/>
    </location>
</feature>
<feature type="transmembrane region" description="Helical" evidence="5">
    <location>
        <begin position="104"/>
        <end position="122"/>
    </location>
</feature>
<dbReference type="GO" id="GO:0005886">
    <property type="term" value="C:plasma membrane"/>
    <property type="evidence" value="ECO:0007669"/>
    <property type="project" value="TreeGrafter"/>
</dbReference>
<dbReference type="PANTHER" id="PTHR10846:SF8">
    <property type="entry name" value="INNER MEMBRANE PROTEIN YRBG"/>
    <property type="match status" value="1"/>
</dbReference>
<dbReference type="AlphaFoldDB" id="A0A1C7D7T5"/>
<evidence type="ECO:0000256" key="1">
    <source>
        <dbReference type="ARBA" id="ARBA00004141"/>
    </source>
</evidence>
<keyword evidence="2 5" id="KW-0812">Transmembrane</keyword>
<dbReference type="OrthoDB" id="9794225at2"/>
<dbReference type="GO" id="GO:0006874">
    <property type="term" value="P:intracellular calcium ion homeostasis"/>
    <property type="evidence" value="ECO:0007669"/>
    <property type="project" value="TreeGrafter"/>
</dbReference>
<name>A0A1C7D7T5_9SPHN</name>
<dbReference type="Gene3D" id="1.20.1420.30">
    <property type="entry name" value="NCX, central ion-binding region"/>
    <property type="match status" value="1"/>
</dbReference>
<dbReference type="Pfam" id="PF01699">
    <property type="entry name" value="Na_Ca_ex"/>
    <property type="match status" value="2"/>
</dbReference>
<dbReference type="InterPro" id="IPR004481">
    <property type="entry name" value="K/Na/Ca-exchanger"/>
</dbReference>
<dbReference type="Proteomes" id="UP000092698">
    <property type="component" value="Chromosome"/>
</dbReference>
<gene>
    <name evidence="7" type="primary">yrbG_1</name>
    <name evidence="7" type="ORF">A6F65_01201</name>
</gene>
<keyword evidence="3 5" id="KW-1133">Transmembrane helix</keyword>
<feature type="transmembrane region" description="Helical" evidence="5">
    <location>
        <begin position="78"/>
        <end position="97"/>
    </location>
</feature>
<evidence type="ECO:0000313" key="8">
    <source>
        <dbReference type="Proteomes" id="UP000092698"/>
    </source>
</evidence>
<dbReference type="STRING" id="645517.A6F65_01201"/>
<feature type="transmembrane region" description="Helical" evidence="5">
    <location>
        <begin position="6"/>
        <end position="23"/>
    </location>
</feature>
<dbReference type="EMBL" id="CP016545">
    <property type="protein sequence ID" value="ANU07508.1"/>
    <property type="molecule type" value="Genomic_DNA"/>
</dbReference>
<feature type="transmembrane region" description="Helical" evidence="5">
    <location>
        <begin position="259"/>
        <end position="278"/>
    </location>
</feature>
<reference evidence="7 8" key="1">
    <citation type="submission" date="2016-07" db="EMBL/GenBank/DDBJ databases">
        <title>Complete genome sequence of Altererythrobacter namhicola JCM 16345T, containing esterase-encoding genes.</title>
        <authorList>
            <person name="Cheng H."/>
            <person name="Wu Y.-H."/>
            <person name="Jian S.-L."/>
            <person name="Huo Y.-Y."/>
            <person name="Wang C.-S."/>
            <person name="Xu X.-W."/>
        </authorList>
    </citation>
    <scope>NUCLEOTIDE SEQUENCE [LARGE SCALE GENOMIC DNA]</scope>
    <source>
        <strain evidence="7 8">JCM 16345</strain>
    </source>
</reference>
<proteinExistence type="predicted"/>
<protein>
    <submittedName>
        <fullName evidence="7">Inner membrane protein YrbG</fullName>
    </submittedName>
</protein>
<feature type="transmembrane region" description="Helical" evidence="5">
    <location>
        <begin position="231"/>
        <end position="253"/>
    </location>
</feature>
<dbReference type="NCBIfam" id="TIGR00367">
    <property type="entry name" value="calcium/sodium antiporter"/>
    <property type="match status" value="1"/>
</dbReference>
<evidence type="ECO:0000259" key="6">
    <source>
        <dbReference type="Pfam" id="PF01699"/>
    </source>
</evidence>
<dbReference type="InterPro" id="IPR044880">
    <property type="entry name" value="NCX_ion-bd_dom_sf"/>
</dbReference>
<feature type="domain" description="Sodium/calcium exchanger membrane region" evidence="6">
    <location>
        <begin position="5"/>
        <end position="142"/>
    </location>
</feature>